<dbReference type="PANTHER" id="PTHR30534">
    <property type="entry name" value="FLAGELLAR MOTOR SWITCH PROTEIN FLIG"/>
    <property type="match status" value="1"/>
</dbReference>
<keyword evidence="8" id="KW-0472">Membrane</keyword>
<keyword evidence="7" id="KW-0283">Flagellar rotation</keyword>
<dbReference type="SUPFAM" id="SSF48029">
    <property type="entry name" value="FliG"/>
    <property type="match status" value="2"/>
</dbReference>
<organism evidence="14 15">
    <name type="scientific">Croceibacterium selenioxidans</name>
    <dbReference type="NCBI Taxonomy" id="2838833"/>
    <lineage>
        <taxon>Bacteria</taxon>
        <taxon>Pseudomonadati</taxon>
        <taxon>Pseudomonadota</taxon>
        <taxon>Alphaproteobacteria</taxon>
        <taxon>Sphingomonadales</taxon>
        <taxon>Erythrobacteraceae</taxon>
        <taxon>Croceibacterium</taxon>
    </lineage>
</organism>
<evidence type="ECO:0000313" key="14">
    <source>
        <dbReference type="EMBL" id="MBT2133192.1"/>
    </source>
</evidence>
<proteinExistence type="inferred from homology"/>
<dbReference type="Pfam" id="PF14841">
    <property type="entry name" value="FliG_M"/>
    <property type="match status" value="1"/>
</dbReference>
<dbReference type="InterPro" id="IPR028263">
    <property type="entry name" value="FliG_N"/>
</dbReference>
<keyword evidence="14" id="KW-0969">Cilium</keyword>
<evidence type="ECO:0000256" key="3">
    <source>
        <dbReference type="ARBA" id="ARBA00010299"/>
    </source>
</evidence>
<evidence type="ECO:0000256" key="10">
    <source>
        <dbReference type="ARBA" id="ARBA00025598"/>
    </source>
</evidence>
<keyword evidence="5" id="KW-1003">Cell membrane</keyword>
<comment type="subcellular location">
    <subcellularLocation>
        <location evidence="1">Bacterial flagellum basal body</location>
    </subcellularLocation>
    <subcellularLocation>
        <location evidence="2">Cell membrane</location>
        <topology evidence="2">Peripheral membrane protein</topology>
        <orientation evidence="2">Cytoplasmic side</orientation>
    </subcellularLocation>
</comment>
<evidence type="ECO:0000256" key="8">
    <source>
        <dbReference type="ARBA" id="ARBA00023136"/>
    </source>
</evidence>
<keyword evidence="9" id="KW-0975">Bacterial flagellum</keyword>
<dbReference type="PRINTS" id="PR00954">
    <property type="entry name" value="FLGMOTORFLIG"/>
</dbReference>
<evidence type="ECO:0000256" key="6">
    <source>
        <dbReference type="ARBA" id="ARBA00022500"/>
    </source>
</evidence>
<dbReference type="Pfam" id="PF14842">
    <property type="entry name" value="FliG_N"/>
    <property type="match status" value="1"/>
</dbReference>
<feature type="domain" description="Flagellar motor switch protein FliG N-terminal" evidence="13">
    <location>
        <begin position="9"/>
        <end position="108"/>
    </location>
</feature>
<dbReference type="InterPro" id="IPR032779">
    <property type="entry name" value="FliG_M"/>
</dbReference>
<gene>
    <name evidence="14" type="ORF">KK137_02495</name>
</gene>
<dbReference type="EMBL" id="JAHFVK010000001">
    <property type="protein sequence ID" value="MBT2133192.1"/>
    <property type="molecule type" value="Genomic_DNA"/>
</dbReference>
<evidence type="ECO:0000259" key="12">
    <source>
        <dbReference type="Pfam" id="PF14841"/>
    </source>
</evidence>
<evidence type="ECO:0000256" key="7">
    <source>
        <dbReference type="ARBA" id="ARBA00022779"/>
    </source>
</evidence>
<dbReference type="InterPro" id="IPR023087">
    <property type="entry name" value="Flg_Motor_Flig_C"/>
</dbReference>
<dbReference type="Gene3D" id="1.10.220.30">
    <property type="match status" value="3"/>
</dbReference>
<comment type="caution">
    <text evidence="14">The sequence shown here is derived from an EMBL/GenBank/DDBJ whole genome shotgun (WGS) entry which is preliminary data.</text>
</comment>
<dbReference type="Proteomes" id="UP000811255">
    <property type="component" value="Unassembled WGS sequence"/>
</dbReference>
<feature type="domain" description="Flagellar motor switch protein FliG middle" evidence="12">
    <location>
        <begin position="123"/>
        <end position="194"/>
    </location>
</feature>
<dbReference type="InterPro" id="IPR000090">
    <property type="entry name" value="Flg_Motor_Flig"/>
</dbReference>
<reference evidence="14 15" key="1">
    <citation type="submission" date="2021-05" db="EMBL/GenBank/DDBJ databases">
        <title>Croceibacterium sp. LX-88 genome sequence.</title>
        <authorList>
            <person name="Luo X."/>
        </authorList>
    </citation>
    <scope>NUCLEOTIDE SEQUENCE [LARGE SCALE GENOMIC DNA]</scope>
    <source>
        <strain evidence="14 15">LX-88</strain>
    </source>
</reference>
<accession>A0ABS5W1J2</accession>
<dbReference type="PANTHER" id="PTHR30534:SF0">
    <property type="entry name" value="FLAGELLAR MOTOR SWITCH PROTEIN FLIG"/>
    <property type="match status" value="1"/>
</dbReference>
<evidence type="ECO:0000313" key="15">
    <source>
        <dbReference type="Proteomes" id="UP000811255"/>
    </source>
</evidence>
<evidence type="ECO:0000259" key="13">
    <source>
        <dbReference type="Pfam" id="PF14842"/>
    </source>
</evidence>
<evidence type="ECO:0000256" key="9">
    <source>
        <dbReference type="ARBA" id="ARBA00023143"/>
    </source>
</evidence>
<dbReference type="Pfam" id="PF01706">
    <property type="entry name" value="FliG_C"/>
    <property type="match status" value="1"/>
</dbReference>
<comment type="function">
    <text evidence="10">FliG is one of three proteins (FliG, FliN, FliM) that forms the rotor-mounted switch complex (C ring), located at the base of the basal body. This complex interacts with the CheY and CheZ chemotaxis proteins, in addition to contacting components of the motor that determine the direction of flagellar rotation.</text>
</comment>
<keyword evidence="14" id="KW-0966">Cell projection</keyword>
<sequence>MSEDVLDRLPDAERAAILVMLLEEEDAAGLLSRLSPEELQQLGSKMFGLGELGPAAITDALTGFAESASQGGLPAQDRSEDVRRIMTGAVGELKANSLMRRIAPDAGQQQSPTLELARWLNADVIISLIEEEHPQAIAVLLLQLDPQVAAQVLAGLPEAVQAPVIQRVARLDPIAPEALVMLEEMLSTRIATNHGRVPLSMGGVREAAEIINAAVKAVEKRVMPEITKVDKKLAKELENEMFKFEHLFKLDAKTMGQLLREIENEVLIDALKGITEEEREPFFAAMSARAADGVRDEIEARGRVKKADALTAQQSVIATAKRLATEGTISLGDGGDEYV</sequence>
<feature type="domain" description="Flagellar motor switch protein FliG C-terminal" evidence="11">
    <location>
        <begin position="226"/>
        <end position="331"/>
    </location>
</feature>
<evidence type="ECO:0000256" key="5">
    <source>
        <dbReference type="ARBA" id="ARBA00022475"/>
    </source>
</evidence>
<evidence type="ECO:0000256" key="2">
    <source>
        <dbReference type="ARBA" id="ARBA00004413"/>
    </source>
</evidence>
<comment type="similarity">
    <text evidence="3">Belongs to the FliG family.</text>
</comment>
<evidence type="ECO:0000256" key="1">
    <source>
        <dbReference type="ARBA" id="ARBA00004117"/>
    </source>
</evidence>
<evidence type="ECO:0000256" key="4">
    <source>
        <dbReference type="ARBA" id="ARBA00021870"/>
    </source>
</evidence>
<keyword evidence="15" id="KW-1185">Reference proteome</keyword>
<protein>
    <recommendedName>
        <fullName evidence="4">Flagellar motor switch protein FliG</fullName>
    </recommendedName>
</protein>
<name>A0ABS5W1J2_9SPHN</name>
<dbReference type="InterPro" id="IPR011002">
    <property type="entry name" value="FliG_a-hlx"/>
</dbReference>
<dbReference type="RefSeq" id="WP_214534468.1">
    <property type="nucleotide sequence ID" value="NZ_JAHFVK010000001.1"/>
</dbReference>
<keyword evidence="14" id="KW-0282">Flagellum</keyword>
<evidence type="ECO:0000259" key="11">
    <source>
        <dbReference type="Pfam" id="PF01706"/>
    </source>
</evidence>
<keyword evidence="6" id="KW-0145">Chemotaxis</keyword>